<reference evidence="2 3" key="1">
    <citation type="journal article" date="2018" name="Nat. Ecol. Evol.">
        <title>Pezizomycetes genomes reveal the molecular basis of ectomycorrhizal truffle lifestyle.</title>
        <authorList>
            <person name="Murat C."/>
            <person name="Payen T."/>
            <person name="Noel B."/>
            <person name="Kuo A."/>
            <person name="Morin E."/>
            <person name="Chen J."/>
            <person name="Kohler A."/>
            <person name="Krizsan K."/>
            <person name="Balestrini R."/>
            <person name="Da Silva C."/>
            <person name="Montanini B."/>
            <person name="Hainaut M."/>
            <person name="Levati E."/>
            <person name="Barry K.W."/>
            <person name="Belfiori B."/>
            <person name="Cichocki N."/>
            <person name="Clum A."/>
            <person name="Dockter R.B."/>
            <person name="Fauchery L."/>
            <person name="Guy J."/>
            <person name="Iotti M."/>
            <person name="Le Tacon F."/>
            <person name="Lindquist E.A."/>
            <person name="Lipzen A."/>
            <person name="Malagnac F."/>
            <person name="Mello A."/>
            <person name="Molinier V."/>
            <person name="Miyauchi S."/>
            <person name="Poulain J."/>
            <person name="Riccioni C."/>
            <person name="Rubini A."/>
            <person name="Sitrit Y."/>
            <person name="Splivallo R."/>
            <person name="Traeger S."/>
            <person name="Wang M."/>
            <person name="Zifcakova L."/>
            <person name="Wipf D."/>
            <person name="Zambonelli A."/>
            <person name="Paolocci F."/>
            <person name="Nowrousian M."/>
            <person name="Ottonello S."/>
            <person name="Baldrian P."/>
            <person name="Spatafora J.W."/>
            <person name="Henrissat B."/>
            <person name="Nagy L.G."/>
            <person name="Aury J.M."/>
            <person name="Wincker P."/>
            <person name="Grigoriev I.V."/>
            <person name="Bonfante P."/>
            <person name="Martin F.M."/>
        </authorList>
    </citation>
    <scope>NUCLEOTIDE SEQUENCE [LARGE SCALE GENOMIC DNA]</scope>
    <source>
        <strain evidence="2 3">RN42</strain>
    </source>
</reference>
<feature type="region of interest" description="Disordered" evidence="1">
    <location>
        <begin position="397"/>
        <end position="429"/>
    </location>
</feature>
<dbReference type="Proteomes" id="UP000275078">
    <property type="component" value="Unassembled WGS sequence"/>
</dbReference>
<protein>
    <submittedName>
        <fullName evidence="2">Uncharacterized protein</fullName>
    </submittedName>
</protein>
<dbReference type="EMBL" id="ML120133">
    <property type="protein sequence ID" value="RPA70679.1"/>
    <property type="molecule type" value="Genomic_DNA"/>
</dbReference>
<sequence length="515" mass="57295">MDDDTRRAKPRGKPDEPSGLRRVWLTTTAGVSILPMQPSSMSPLRPSGLSPFLNPTTITVQVLPPLEADQAPAVPATIPTTQDAPDLVIVVSRQQLDEHWKAEGVPSTVVHDLARQLGFKTRSDTALLFLKYDNRPQGRPTLPDVITIVGSLCLNSLRIYKNSNDRRHGYHGFHEHPELPASLLPKQTLKCSISRPLTLGSGPRKESVNATNLRDVSHINNRVTSTVQSTRNARRRRRRRAFRSVGMPSENEPDRQEHPRTEGSLRPEEQEPTSLPRQPLPQILAPSPLESLVLNSPTISSMSDSEDGLYVRPSIELVREALKLETAMNAKSASFIAKLNRVRLRFGTQRWNTLRLDYPLNITYEPMDFGTLRRQFLDQYDAWQLQVHPRGEVPAELLGQRRRRASVEDAPEEGPQPLPAALQDTATPPRRTTLQIPGSAWLSTQGARLSALIAGFPRPSPRTPTPVGGQVIPGEFPQSSTLGRQRGTVPSLPSLTLPYSEGFSPEVSLHLQERR</sequence>
<keyword evidence="3" id="KW-1185">Reference proteome</keyword>
<gene>
    <name evidence="2" type="ORF">BJ508DRAFT_336919</name>
</gene>
<accession>A0A3N4H6W5</accession>
<dbReference type="AlphaFoldDB" id="A0A3N4H6W5"/>
<evidence type="ECO:0000313" key="2">
    <source>
        <dbReference type="EMBL" id="RPA70679.1"/>
    </source>
</evidence>
<organism evidence="2 3">
    <name type="scientific">Ascobolus immersus RN42</name>
    <dbReference type="NCBI Taxonomy" id="1160509"/>
    <lineage>
        <taxon>Eukaryota</taxon>
        <taxon>Fungi</taxon>
        <taxon>Dikarya</taxon>
        <taxon>Ascomycota</taxon>
        <taxon>Pezizomycotina</taxon>
        <taxon>Pezizomycetes</taxon>
        <taxon>Pezizales</taxon>
        <taxon>Ascobolaceae</taxon>
        <taxon>Ascobolus</taxon>
    </lineage>
</organism>
<evidence type="ECO:0000313" key="3">
    <source>
        <dbReference type="Proteomes" id="UP000275078"/>
    </source>
</evidence>
<evidence type="ECO:0000256" key="1">
    <source>
        <dbReference type="SAM" id="MobiDB-lite"/>
    </source>
</evidence>
<feature type="region of interest" description="Disordered" evidence="1">
    <location>
        <begin position="1"/>
        <end position="20"/>
    </location>
</feature>
<feature type="compositionally biased region" description="Basic and acidic residues" evidence="1">
    <location>
        <begin position="252"/>
        <end position="269"/>
    </location>
</feature>
<feature type="compositionally biased region" description="Basic and acidic residues" evidence="1">
    <location>
        <begin position="1"/>
        <end position="19"/>
    </location>
</feature>
<name>A0A3N4H6W5_ASCIM</name>
<feature type="compositionally biased region" description="Polar residues" evidence="1">
    <location>
        <begin position="208"/>
        <end position="230"/>
    </location>
</feature>
<feature type="region of interest" description="Disordered" evidence="1">
    <location>
        <begin position="195"/>
        <end position="282"/>
    </location>
</feature>
<feature type="compositionally biased region" description="Basic residues" evidence="1">
    <location>
        <begin position="232"/>
        <end position="242"/>
    </location>
</feature>
<proteinExistence type="predicted"/>
<feature type="region of interest" description="Disordered" evidence="1">
    <location>
        <begin position="456"/>
        <end position="515"/>
    </location>
</feature>